<dbReference type="GO" id="GO:0032259">
    <property type="term" value="P:methylation"/>
    <property type="evidence" value="ECO:0007669"/>
    <property type="project" value="UniProtKB-KW"/>
</dbReference>
<dbReference type="EMBL" id="LT629791">
    <property type="protein sequence ID" value="SDU71296.1"/>
    <property type="molecule type" value="Genomic_DNA"/>
</dbReference>
<dbReference type="InterPro" id="IPR004441">
    <property type="entry name" value="rRNA_MeTrfase_TrmH"/>
</dbReference>
<proteinExistence type="predicted"/>
<dbReference type="InterPro" id="IPR029028">
    <property type="entry name" value="Alpha/beta_knot_MTases"/>
</dbReference>
<dbReference type="GO" id="GO:0005829">
    <property type="term" value="C:cytosol"/>
    <property type="evidence" value="ECO:0007669"/>
    <property type="project" value="TreeGrafter"/>
</dbReference>
<evidence type="ECO:0000313" key="4">
    <source>
        <dbReference type="EMBL" id="SDU71296.1"/>
    </source>
</evidence>
<dbReference type="RefSeq" id="WP_046769269.1">
    <property type="nucleotide sequence ID" value="NZ_KQ061231.1"/>
</dbReference>
<dbReference type="GO" id="GO:0006396">
    <property type="term" value="P:RNA processing"/>
    <property type="evidence" value="ECO:0007669"/>
    <property type="project" value="InterPro"/>
</dbReference>
<dbReference type="GO" id="GO:0008173">
    <property type="term" value="F:RNA methyltransferase activity"/>
    <property type="evidence" value="ECO:0007669"/>
    <property type="project" value="InterPro"/>
</dbReference>
<evidence type="ECO:0000313" key="5">
    <source>
        <dbReference type="Proteomes" id="UP000182977"/>
    </source>
</evidence>
<dbReference type="Proteomes" id="UP000182977">
    <property type="component" value="Chromosome I"/>
</dbReference>
<dbReference type="SUPFAM" id="SSF75217">
    <property type="entry name" value="alpha/beta knot"/>
    <property type="match status" value="1"/>
</dbReference>
<organism evidence="4 5">
    <name type="scientific">Jiangella alkaliphila</name>
    <dbReference type="NCBI Taxonomy" id="419479"/>
    <lineage>
        <taxon>Bacteria</taxon>
        <taxon>Bacillati</taxon>
        <taxon>Actinomycetota</taxon>
        <taxon>Actinomycetes</taxon>
        <taxon>Jiangellales</taxon>
        <taxon>Jiangellaceae</taxon>
        <taxon>Jiangella</taxon>
    </lineage>
</organism>
<dbReference type="Pfam" id="PF00588">
    <property type="entry name" value="SpoU_methylase"/>
    <property type="match status" value="1"/>
</dbReference>
<accession>A0A1H2KSF9</accession>
<dbReference type="PANTHER" id="PTHR46429">
    <property type="entry name" value="23S RRNA (GUANOSINE-2'-O-)-METHYLTRANSFERASE RLMB"/>
    <property type="match status" value="1"/>
</dbReference>
<dbReference type="STRING" id="419479.SAMN04488563_4170"/>
<dbReference type="InterPro" id="IPR001537">
    <property type="entry name" value="SpoU_MeTrfase"/>
</dbReference>
<keyword evidence="2 4" id="KW-0808">Transferase</keyword>
<keyword evidence="5" id="KW-1185">Reference proteome</keyword>
<dbReference type="InterPro" id="IPR029026">
    <property type="entry name" value="tRNA_m1G_MTases_N"/>
</dbReference>
<name>A0A1H2KSF9_9ACTN</name>
<evidence type="ECO:0000256" key="1">
    <source>
        <dbReference type="ARBA" id="ARBA00022603"/>
    </source>
</evidence>
<keyword evidence="1 4" id="KW-0489">Methyltransferase</keyword>
<gene>
    <name evidence="4" type="ORF">SAMN04488563_4170</name>
</gene>
<evidence type="ECO:0000259" key="3">
    <source>
        <dbReference type="Pfam" id="PF00588"/>
    </source>
</evidence>
<dbReference type="AlphaFoldDB" id="A0A1H2KSF9"/>
<sequence length="186" mass="19821">MRQLGGTELKRLHRSWRRKDSFRLSLLLEDVQSPFNVGSIMRTAAALSVSELYVVGRTAEPSSPKVQKTALGTGRYLSWSTHEDVTTAVQTARADGYLVVGLELADEAEPLAALDLRRDVCVVLGNEDRGLSATCLSLCDAVGYVPQTGRVGSLNVAAAAAVACYEVRRQAWADAGAPGSGDAEQA</sequence>
<dbReference type="GO" id="GO:0003723">
    <property type="term" value="F:RNA binding"/>
    <property type="evidence" value="ECO:0007669"/>
    <property type="project" value="InterPro"/>
</dbReference>
<dbReference type="Gene3D" id="3.40.1280.10">
    <property type="match status" value="1"/>
</dbReference>
<feature type="domain" description="tRNA/rRNA methyltransferase SpoU type" evidence="3">
    <location>
        <begin position="24"/>
        <end position="165"/>
    </location>
</feature>
<reference evidence="5" key="1">
    <citation type="submission" date="2016-10" db="EMBL/GenBank/DDBJ databases">
        <authorList>
            <person name="Varghese N."/>
            <person name="Submissions S."/>
        </authorList>
    </citation>
    <scope>NUCLEOTIDE SEQUENCE [LARGE SCALE GENOMIC DNA]</scope>
    <source>
        <strain evidence="5">DSM 45079</strain>
    </source>
</reference>
<protein>
    <submittedName>
        <fullName evidence="4">tRNA (Guanosine-2'-O-)-methyltransferase</fullName>
    </submittedName>
</protein>
<dbReference type="OrthoDB" id="9785673at2"/>
<dbReference type="PANTHER" id="PTHR46429:SF1">
    <property type="entry name" value="23S RRNA (GUANOSINE-2'-O-)-METHYLTRANSFERASE RLMB"/>
    <property type="match status" value="1"/>
</dbReference>
<evidence type="ECO:0000256" key="2">
    <source>
        <dbReference type="ARBA" id="ARBA00022679"/>
    </source>
</evidence>